<dbReference type="Pfam" id="PF14321">
    <property type="entry name" value="DUF4382"/>
    <property type="match status" value="1"/>
</dbReference>
<sequence length="276" mass="29307">MNRPASILLSGAAVVTAFLGGCTASDQPQTQTADEPGTLALRANGEDFVRQGFVTKDGWQIDFEHVYVNLADVKAYQSDPPFDANANESLKAIAEIPLTQTQTVDLAEGDENAEPILVSEVEAPAGQYNALSWDMVPAQAGPAAGQVIMLVGTANKDGRTVDFTLKFDQPYSYVCGDFVGESRKGILQPQANADLEATFHFDHLFGDGEAAADDEINTGALGFDPIADLAAGSEVEADLAQLEQQLSAENYQLLKNALMGLAHVGEGHCKETEVTT</sequence>
<comment type="caution">
    <text evidence="3">The sequence shown here is derived from an EMBL/GenBank/DDBJ whole genome shotgun (WGS) entry which is preliminary data.</text>
</comment>
<reference evidence="3 4" key="1">
    <citation type="submission" date="2024-10" db="EMBL/GenBank/DDBJ databases">
        <authorList>
            <person name="Ratan Roy A."/>
            <person name="Morales Sandoval P.H."/>
            <person name="De Los Santos Villalobos S."/>
            <person name="Chakraborty S."/>
            <person name="Mukherjee J."/>
        </authorList>
    </citation>
    <scope>NUCLEOTIDE SEQUENCE [LARGE SCALE GENOMIC DNA]</scope>
    <source>
        <strain evidence="3 4">S1</strain>
    </source>
</reference>
<proteinExistence type="predicted"/>
<name>A0ABW6IIX6_9CYAN</name>
<gene>
    <name evidence="3" type="ORF">ACFVKH_17980</name>
</gene>
<feature type="domain" description="DUF4382" evidence="2">
    <location>
        <begin position="62"/>
        <end position="175"/>
    </location>
</feature>
<evidence type="ECO:0000256" key="1">
    <source>
        <dbReference type="SAM" id="SignalP"/>
    </source>
</evidence>
<dbReference type="InterPro" id="IPR025491">
    <property type="entry name" value="DUF4382"/>
</dbReference>
<keyword evidence="4" id="KW-1185">Reference proteome</keyword>
<accession>A0ABW6IIX6</accession>
<feature type="chain" id="PRO_5045655612" evidence="1">
    <location>
        <begin position="25"/>
        <end position="276"/>
    </location>
</feature>
<protein>
    <submittedName>
        <fullName evidence="3">DUF4382 domain-containing protein</fullName>
    </submittedName>
</protein>
<organism evidence="3 4">
    <name type="scientific">Almyronema epifaneia S1</name>
    <dbReference type="NCBI Taxonomy" id="2991925"/>
    <lineage>
        <taxon>Bacteria</taxon>
        <taxon>Bacillati</taxon>
        <taxon>Cyanobacteriota</taxon>
        <taxon>Cyanophyceae</taxon>
        <taxon>Nodosilineales</taxon>
        <taxon>Nodosilineaceae</taxon>
        <taxon>Almyronema</taxon>
        <taxon>Almyronema epifaneia</taxon>
    </lineage>
</organism>
<evidence type="ECO:0000259" key="2">
    <source>
        <dbReference type="Pfam" id="PF14321"/>
    </source>
</evidence>
<keyword evidence="1" id="KW-0732">Signal</keyword>
<feature type="signal peptide" evidence="1">
    <location>
        <begin position="1"/>
        <end position="24"/>
    </location>
</feature>
<dbReference type="Proteomes" id="UP001600165">
    <property type="component" value="Unassembled WGS sequence"/>
</dbReference>
<dbReference type="RefSeq" id="WP_377967632.1">
    <property type="nucleotide sequence ID" value="NZ_JBHZOL010000100.1"/>
</dbReference>
<evidence type="ECO:0000313" key="3">
    <source>
        <dbReference type="EMBL" id="MFE4108176.1"/>
    </source>
</evidence>
<evidence type="ECO:0000313" key="4">
    <source>
        <dbReference type="Proteomes" id="UP001600165"/>
    </source>
</evidence>
<dbReference type="PROSITE" id="PS51257">
    <property type="entry name" value="PROKAR_LIPOPROTEIN"/>
    <property type="match status" value="1"/>
</dbReference>
<dbReference type="EMBL" id="JBHZOL010000100">
    <property type="protein sequence ID" value="MFE4108176.1"/>
    <property type="molecule type" value="Genomic_DNA"/>
</dbReference>